<dbReference type="InterPro" id="IPR000601">
    <property type="entry name" value="PKD_dom"/>
</dbReference>
<dbReference type="Pfam" id="PF18962">
    <property type="entry name" value="Por_Secre_tail"/>
    <property type="match status" value="1"/>
</dbReference>
<dbReference type="AlphaFoldDB" id="A0A3B0UAC1"/>
<sequence>GFPTTGGIGVFSGPGVSGSQFLPTIANLTPAINTVVYTFTNSTTGCTNSDSFDVIINPITTIDFDLEDPVTLTLISQVCGNINLVRIVGSPDVSTGFPLTEFSSTDPLMQSRIQMDIGTGQFFIDTDALPAGIYPITYTFTNSFSATTSFTKTVEILPAPVSDFTVGNFCIDTPIQFTSNSTIPIGSITNWEWQIKDSGNNVVGFSTVENPAMSIFNEGNYDIVLKVTSDQGCKSTKTTNVFFGAVPTVTYKAESFCNGDATSFEATVDWGTQIPSPIIDYTWTYGDGVVDAGASDIVTHVYPNFTTYNASVQITTAEGCQASDLQAITIFPYTTVDLSTEYLESFEAAGHGWVTGAEIGSDISWILGAPNGTTINSASDGVNAWWTGANSGNYYNNEESYVNAPCFDLTSLERPMISMDIWNETIESFDGSALQYSTNGGITWLNVGAVNQGVNWYNEDGINGRPGGSTIGWSGETNEWVTARFNLNEIPVLERSQVRFRMAFGSVVDGDVKNGFAFDNINIRERNRLIMVENFTSLSNAGYTSFKDRMRDYKMGADSLDFIYMDYHIPYPEEDSLYNGNEAEPVTRANVYNVSQTINTVVDGNQYQDFQLFDIELIQERSLVDPQFSVAIQILPTDSKSLSVRWDVVAQHMINNPIIVYTVVVEENIVLAPGDTAFNVVKKMLPNPAGSSKDGVNSFNPGDVYSSAQLDWVIDVPLYSSDNLAVIVFVQEKTDGSTPGEIYQAAYIKITDPKDPPLILGLEGVLKHAAEAIDLYPNPVADILYFETDDALSSELTWKIIDQRGVEFASERFYFTNGKYEYDTSSIPNGIYYLVIQSKQGALTYKKLIIMHR</sequence>
<dbReference type="CDD" id="cd00146">
    <property type="entry name" value="PKD"/>
    <property type="match status" value="2"/>
</dbReference>
<evidence type="ECO:0000313" key="2">
    <source>
        <dbReference type="EMBL" id="VAW27398.1"/>
    </source>
</evidence>
<dbReference type="PROSITE" id="PS50093">
    <property type="entry name" value="PKD"/>
    <property type="match status" value="1"/>
</dbReference>
<name>A0A3B0UAC1_9ZZZZ</name>
<dbReference type="SUPFAM" id="SSF49299">
    <property type="entry name" value="PKD domain"/>
    <property type="match status" value="2"/>
</dbReference>
<dbReference type="InterPro" id="IPR026444">
    <property type="entry name" value="Secre_tail"/>
</dbReference>
<dbReference type="InterPro" id="IPR035986">
    <property type="entry name" value="PKD_dom_sf"/>
</dbReference>
<dbReference type="InterPro" id="IPR013783">
    <property type="entry name" value="Ig-like_fold"/>
</dbReference>
<dbReference type="Gene3D" id="2.60.120.260">
    <property type="entry name" value="Galactose-binding domain-like"/>
    <property type="match status" value="1"/>
</dbReference>
<feature type="non-terminal residue" evidence="2">
    <location>
        <position position="1"/>
    </location>
</feature>
<gene>
    <name evidence="2" type="ORF">MNBD_BACTEROID06-395</name>
</gene>
<dbReference type="EMBL" id="UOES01000231">
    <property type="protein sequence ID" value="VAW27398.1"/>
    <property type="molecule type" value="Genomic_DNA"/>
</dbReference>
<dbReference type="Gene3D" id="2.60.40.10">
    <property type="entry name" value="Immunoglobulins"/>
    <property type="match status" value="2"/>
</dbReference>
<proteinExistence type="predicted"/>
<dbReference type="NCBIfam" id="TIGR04183">
    <property type="entry name" value="Por_Secre_tail"/>
    <property type="match status" value="1"/>
</dbReference>
<organism evidence="2">
    <name type="scientific">hydrothermal vent metagenome</name>
    <dbReference type="NCBI Taxonomy" id="652676"/>
    <lineage>
        <taxon>unclassified sequences</taxon>
        <taxon>metagenomes</taxon>
        <taxon>ecological metagenomes</taxon>
    </lineage>
</organism>
<dbReference type="Pfam" id="PF18911">
    <property type="entry name" value="PKD_4"/>
    <property type="match status" value="1"/>
</dbReference>
<evidence type="ECO:0000259" key="1">
    <source>
        <dbReference type="PROSITE" id="PS50093"/>
    </source>
</evidence>
<protein>
    <recommendedName>
        <fullName evidence="1">PKD domain-containing protein</fullName>
    </recommendedName>
</protein>
<feature type="domain" description="PKD" evidence="1">
    <location>
        <begin position="276"/>
        <end position="330"/>
    </location>
</feature>
<accession>A0A3B0UAC1</accession>
<reference evidence="2" key="1">
    <citation type="submission" date="2018-06" db="EMBL/GenBank/DDBJ databases">
        <authorList>
            <person name="Zhirakovskaya E."/>
        </authorList>
    </citation>
    <scope>NUCLEOTIDE SEQUENCE</scope>
</reference>